<dbReference type="InterPro" id="IPR036388">
    <property type="entry name" value="WH-like_DNA-bd_sf"/>
</dbReference>
<protein>
    <submittedName>
        <fullName evidence="5">GntR family transcriptional regulator</fullName>
    </submittedName>
</protein>
<dbReference type="InterPro" id="IPR036390">
    <property type="entry name" value="WH_DNA-bd_sf"/>
</dbReference>
<dbReference type="SUPFAM" id="SSF48008">
    <property type="entry name" value="GntR ligand-binding domain-like"/>
    <property type="match status" value="1"/>
</dbReference>
<dbReference type="PROSITE" id="PS50949">
    <property type="entry name" value="HTH_GNTR"/>
    <property type="match status" value="1"/>
</dbReference>
<evidence type="ECO:0000259" key="4">
    <source>
        <dbReference type="PROSITE" id="PS50949"/>
    </source>
</evidence>
<keyword evidence="2" id="KW-0238">DNA-binding</keyword>
<accession>A0ABY4N4M5</accession>
<sequence>MHQNRLRSVPIGVRLAETLRDRIVRGSIPAGTHLVEDRVAEEFDVSRGPVRDALRILSIEQLIEPVGRRGLRVIGLGPDGVRDLYAVRRGLETVAVTEVCRARAEGGLGPLHRSVETMRGSTGDVDAFATSDLAFHRALYETSGNRRLLALWEQIEPLFACILAITNSIDGDLEPVVVDHSTLLEVIASGDERRAVDVLEKHLDGSRRRIITALEQVWAHSDGS</sequence>
<dbReference type="Gene3D" id="1.20.120.530">
    <property type="entry name" value="GntR ligand-binding domain-like"/>
    <property type="match status" value="1"/>
</dbReference>
<dbReference type="Pfam" id="PF07729">
    <property type="entry name" value="FCD"/>
    <property type="match status" value="1"/>
</dbReference>
<name>A0ABY4N4M5_9MICO</name>
<dbReference type="InterPro" id="IPR000524">
    <property type="entry name" value="Tscrpt_reg_HTH_GntR"/>
</dbReference>
<dbReference type="Proteomes" id="UP001055868">
    <property type="component" value="Chromosome"/>
</dbReference>
<dbReference type="SMART" id="SM00895">
    <property type="entry name" value="FCD"/>
    <property type="match status" value="1"/>
</dbReference>
<keyword evidence="6" id="KW-1185">Reference proteome</keyword>
<reference evidence="5" key="1">
    <citation type="submission" date="2022-05" db="EMBL/GenBank/DDBJ databases">
        <title>Genomic analysis of Brachybacterium sp. CBA3104.</title>
        <authorList>
            <person name="Roh S.W."/>
            <person name="Kim Y.B."/>
            <person name="Kim Y."/>
        </authorList>
    </citation>
    <scope>NUCLEOTIDE SEQUENCE</scope>
    <source>
        <strain evidence="5">CBA3104</strain>
    </source>
</reference>
<evidence type="ECO:0000313" key="6">
    <source>
        <dbReference type="Proteomes" id="UP001055868"/>
    </source>
</evidence>
<dbReference type="Gene3D" id="1.10.10.10">
    <property type="entry name" value="Winged helix-like DNA-binding domain superfamily/Winged helix DNA-binding domain"/>
    <property type="match status" value="1"/>
</dbReference>
<dbReference type="RefSeq" id="WP_249478717.1">
    <property type="nucleotide sequence ID" value="NZ_CP097218.1"/>
</dbReference>
<keyword evidence="3" id="KW-0804">Transcription</keyword>
<evidence type="ECO:0000256" key="2">
    <source>
        <dbReference type="ARBA" id="ARBA00023125"/>
    </source>
</evidence>
<evidence type="ECO:0000256" key="3">
    <source>
        <dbReference type="ARBA" id="ARBA00023163"/>
    </source>
</evidence>
<dbReference type="InterPro" id="IPR008920">
    <property type="entry name" value="TF_FadR/GntR_C"/>
</dbReference>
<dbReference type="Pfam" id="PF00392">
    <property type="entry name" value="GntR"/>
    <property type="match status" value="1"/>
</dbReference>
<dbReference type="InterPro" id="IPR011711">
    <property type="entry name" value="GntR_C"/>
</dbReference>
<dbReference type="SMART" id="SM00345">
    <property type="entry name" value="HTH_GNTR"/>
    <property type="match status" value="1"/>
</dbReference>
<evidence type="ECO:0000256" key="1">
    <source>
        <dbReference type="ARBA" id="ARBA00023015"/>
    </source>
</evidence>
<dbReference type="PANTHER" id="PTHR43537">
    <property type="entry name" value="TRANSCRIPTIONAL REGULATOR, GNTR FAMILY"/>
    <property type="match status" value="1"/>
</dbReference>
<gene>
    <name evidence="5" type="ORF">M4486_18080</name>
</gene>
<proteinExistence type="predicted"/>
<dbReference type="EMBL" id="CP097218">
    <property type="protein sequence ID" value="UQN29520.1"/>
    <property type="molecule type" value="Genomic_DNA"/>
</dbReference>
<dbReference type="SUPFAM" id="SSF46785">
    <property type="entry name" value="Winged helix' DNA-binding domain"/>
    <property type="match status" value="1"/>
</dbReference>
<organism evidence="5 6">
    <name type="scientific">Brachybacterium kimchii</name>
    <dbReference type="NCBI Taxonomy" id="2942909"/>
    <lineage>
        <taxon>Bacteria</taxon>
        <taxon>Bacillati</taxon>
        <taxon>Actinomycetota</taxon>
        <taxon>Actinomycetes</taxon>
        <taxon>Micrococcales</taxon>
        <taxon>Dermabacteraceae</taxon>
        <taxon>Brachybacterium</taxon>
    </lineage>
</organism>
<dbReference type="PANTHER" id="PTHR43537:SF5">
    <property type="entry name" value="UXU OPERON TRANSCRIPTIONAL REGULATOR"/>
    <property type="match status" value="1"/>
</dbReference>
<evidence type="ECO:0000313" key="5">
    <source>
        <dbReference type="EMBL" id="UQN29520.1"/>
    </source>
</evidence>
<feature type="domain" description="HTH gntR-type" evidence="4">
    <location>
        <begin position="9"/>
        <end position="76"/>
    </location>
</feature>
<keyword evidence="1" id="KW-0805">Transcription regulation</keyword>